<dbReference type="InterPro" id="IPR013431">
    <property type="entry name" value="Delta_60_rpt"/>
</dbReference>
<protein>
    <submittedName>
        <fullName evidence="2">T9SS type A sorting domain-containing protein</fullName>
    </submittedName>
</protein>
<dbReference type="SUPFAM" id="SSF53474">
    <property type="entry name" value="alpha/beta-Hydrolases"/>
    <property type="match status" value="1"/>
</dbReference>
<dbReference type="PANTHER" id="PTHR35580">
    <property type="entry name" value="CELL SURFACE GLYCOPROTEIN (S-LAYER PROTEIN)-LIKE PROTEIN"/>
    <property type="match status" value="1"/>
</dbReference>
<dbReference type="Pfam" id="PF18962">
    <property type="entry name" value="Por_Secre_tail"/>
    <property type="match status" value="1"/>
</dbReference>
<dbReference type="SUPFAM" id="SSF63829">
    <property type="entry name" value="Calcium-dependent phosphotriesterase"/>
    <property type="match status" value="1"/>
</dbReference>
<organism evidence="2">
    <name type="scientific">Ignavibacterium album</name>
    <dbReference type="NCBI Taxonomy" id="591197"/>
    <lineage>
        <taxon>Bacteria</taxon>
        <taxon>Pseudomonadati</taxon>
        <taxon>Ignavibacteriota</taxon>
        <taxon>Ignavibacteria</taxon>
        <taxon>Ignavibacteriales</taxon>
        <taxon>Ignavibacteriaceae</taxon>
        <taxon>Ignavibacterium</taxon>
    </lineage>
</organism>
<comment type="caution">
    <text evidence="2">The sequence shown here is derived from an EMBL/GenBank/DDBJ whole genome shotgun (WGS) entry which is preliminary data.</text>
</comment>
<dbReference type="Gene3D" id="3.40.50.1820">
    <property type="entry name" value="alpha/beta hydrolase"/>
    <property type="match status" value="1"/>
</dbReference>
<reference evidence="2" key="1">
    <citation type="journal article" date="2020" name="mSystems">
        <title>Genome- and Community-Level Interaction Insights into Carbon Utilization and Element Cycling Functions of Hydrothermarchaeota in Hydrothermal Sediment.</title>
        <authorList>
            <person name="Zhou Z."/>
            <person name="Liu Y."/>
            <person name="Xu W."/>
            <person name="Pan J."/>
            <person name="Luo Z.H."/>
            <person name="Li M."/>
        </authorList>
    </citation>
    <scope>NUCLEOTIDE SEQUENCE [LARGE SCALE GENOMIC DNA]</scope>
    <source>
        <strain evidence="2">SpSt-479</strain>
    </source>
</reference>
<dbReference type="Gene3D" id="2.60.40.4070">
    <property type="match status" value="1"/>
</dbReference>
<dbReference type="Pfam" id="PF06739">
    <property type="entry name" value="SBBP"/>
    <property type="match status" value="4"/>
</dbReference>
<evidence type="ECO:0000259" key="1">
    <source>
        <dbReference type="Pfam" id="PF18962"/>
    </source>
</evidence>
<accession>A0A7V2ZIU6</accession>
<dbReference type="AlphaFoldDB" id="A0A7V2ZIU6"/>
<name>A0A7V2ZIU6_9BACT</name>
<dbReference type="InterPro" id="IPR029058">
    <property type="entry name" value="AB_hydrolase_fold"/>
</dbReference>
<dbReference type="NCBIfam" id="TIGR04183">
    <property type="entry name" value="Por_Secre_tail"/>
    <property type="match status" value="1"/>
</dbReference>
<dbReference type="NCBIfam" id="TIGR02608">
    <property type="entry name" value="delta_60_rpt"/>
    <property type="match status" value="6"/>
</dbReference>
<evidence type="ECO:0000313" key="2">
    <source>
        <dbReference type="EMBL" id="HFI90745.1"/>
    </source>
</evidence>
<dbReference type="InterPro" id="IPR026444">
    <property type="entry name" value="Secre_tail"/>
</dbReference>
<dbReference type="PANTHER" id="PTHR35580:SF1">
    <property type="entry name" value="PHYTASE-LIKE DOMAIN-CONTAINING PROTEIN"/>
    <property type="match status" value="1"/>
</dbReference>
<dbReference type="SUPFAM" id="SSF101898">
    <property type="entry name" value="NHL repeat"/>
    <property type="match status" value="1"/>
</dbReference>
<gene>
    <name evidence="2" type="ORF">ENS31_04330</name>
</gene>
<proteinExistence type="predicted"/>
<dbReference type="InterPro" id="IPR052918">
    <property type="entry name" value="Motility_Chemotaxis_Reg"/>
</dbReference>
<dbReference type="Gene3D" id="2.120.10.30">
    <property type="entry name" value="TolB, C-terminal domain"/>
    <property type="match status" value="1"/>
</dbReference>
<dbReference type="InterPro" id="IPR011042">
    <property type="entry name" value="6-blade_b-propeller_TolB-like"/>
</dbReference>
<feature type="domain" description="Secretion system C-terminal sorting" evidence="1">
    <location>
        <begin position="974"/>
        <end position="1049"/>
    </location>
</feature>
<dbReference type="EMBL" id="DSUJ01000008">
    <property type="protein sequence ID" value="HFI90745.1"/>
    <property type="molecule type" value="Genomic_DNA"/>
</dbReference>
<dbReference type="PROSITE" id="PS50231">
    <property type="entry name" value="RICIN_B_LECTIN"/>
    <property type="match status" value="1"/>
</dbReference>
<sequence>MKTILYLILFVTSGFSQVTQEWISRYNRIGNSFESPAALSVDNLGNVYVAGSGYSTGVQSDIIVIKYNSAGVQQWVQFYNGPGNSADGAYDMVTDNNGNVFITGFSIGTSTDQDIVTIKYNTDGIFQWAKIYDRANQQDFGSSIAVDNLGNVYVTGASYRIGTSLDFITIKYNSNGEQQWVKLYEGSSEDVAAKIVLDDEGNSYVTGTSLSSTNNDYLTIKYNYSGIELWTARFDYNQTNDEASSLVVDKDGNVYVTGYTTNPVNLEDCATVKYDPNGNQQWVSIYNGIGNETDKAYSIAVNDDGSVYLTGESFGNGSRDIVTIKYNFSGVQQWVQRYNGQSNYSDYGKSLAVDEAGNVYVGGTTYENSSLYDFILIKYNNDGVQAWVETYNGPVNSFELFSGLKLDRNRNIYITGWSEGNDTGNDFATIKYSQVHYPVLIVPGVAGTYASDVDNDLYWLTHRGAPPEQIQIDPLANVYTDLITTLQNAGYEKDKDLFIVNYDWRLLPAPIDNNFDGYIEGLTGQSISDNQFNYGVDYLGYYLREAANQWRIDYNEELEYVDVIVHSTGGLVTRSYIQSSAYGDVYDAVNNYKLPRIRNFMMIGVPNRGASKAWNPLHDNWIADPAYRFVLSKIINRAYQKIKKGYIITGPDHYITWGSILDSLGNPDKVKFINRYVPTIRGLLATYDFLDIGSGPTNVNNNPSERNNLILDLNNGYDLYPNADPNGFLDSAIVYVLFGNGQNTFDYVQERTDGEFNAIQSFTDWTRSSVLPGTLWYKDMINSDNNGDGTVPLQSSIGQFLGDSRAILLPFGVSNHTGMVQTIPVQSTVLDILNINYDQSTISTGSGADFGNVLSIISDPVESVITDGLGRRVGYTNSTGKLTEIPNSLWIGNTEGMGYVFGSVPEPITLQLTGLGEEYYVMVSAEDSNKAGGVVLEGFLASGAIITYLITLQPLSVEKLESLNPDNFTLAQNYPNPFNPTTTIQYSIPQRGNVSLKVYDVLGNEVSTLVNEEKERGVYSVNFDASHFSSGIYFYRLKADNFIQTKKMILVR</sequence>
<dbReference type="InterPro" id="IPR010620">
    <property type="entry name" value="SBBP_repeat"/>
</dbReference>